<dbReference type="InterPro" id="IPR011009">
    <property type="entry name" value="Kinase-like_dom_sf"/>
</dbReference>
<dbReference type="GO" id="GO:0006281">
    <property type="term" value="P:DNA repair"/>
    <property type="evidence" value="ECO:0000318"/>
    <property type="project" value="GO_Central"/>
</dbReference>
<dbReference type="InterPro" id="IPR000403">
    <property type="entry name" value="PI3/4_kinase_cat_dom"/>
</dbReference>
<organism evidence="7 8">
    <name type="scientific">Trichomonas vaginalis (strain ATCC PRA-98 / G3)</name>
    <dbReference type="NCBI Taxonomy" id="412133"/>
    <lineage>
        <taxon>Eukaryota</taxon>
        <taxon>Metamonada</taxon>
        <taxon>Parabasalia</taxon>
        <taxon>Trichomonadida</taxon>
        <taxon>Trichomonadidae</taxon>
        <taxon>Trichomonas</taxon>
    </lineage>
</organism>
<dbReference type="PANTHER" id="PTHR11139">
    <property type="entry name" value="ATAXIA TELANGIECTASIA MUTATED ATM -RELATED"/>
    <property type="match status" value="1"/>
</dbReference>
<dbReference type="VEuPathDB" id="TrichDB:TVAG_182480"/>
<feature type="domain" description="PI3K/PI4K catalytic" evidence="5">
    <location>
        <begin position="1805"/>
        <end position="2104"/>
    </location>
</feature>
<evidence type="ECO:0000256" key="3">
    <source>
        <dbReference type="ARBA" id="ARBA00022763"/>
    </source>
</evidence>
<keyword evidence="8" id="KW-1185">Reference proteome</keyword>
<keyword evidence="4" id="KW-0539">Nucleus</keyword>
<gene>
    <name evidence="7" type="ORF">TVAG_182480</name>
</gene>
<dbReference type="PROSITE" id="PS50290">
    <property type="entry name" value="PI3_4_KINASE_3"/>
    <property type="match status" value="1"/>
</dbReference>
<dbReference type="SUPFAM" id="SSF56112">
    <property type="entry name" value="Protein kinase-like (PK-like)"/>
    <property type="match status" value="1"/>
</dbReference>
<dbReference type="InterPro" id="IPR050517">
    <property type="entry name" value="DDR_Repair_Kinase"/>
</dbReference>
<name>A2D8Y6_TRIV3</name>
<reference evidence="7" key="2">
    <citation type="journal article" date="2007" name="Science">
        <title>Draft genome sequence of the sexually transmitted pathogen Trichomonas vaginalis.</title>
        <authorList>
            <person name="Carlton J.M."/>
            <person name="Hirt R.P."/>
            <person name="Silva J.C."/>
            <person name="Delcher A.L."/>
            <person name="Schatz M."/>
            <person name="Zhao Q."/>
            <person name="Wortman J.R."/>
            <person name="Bidwell S.L."/>
            <person name="Alsmark U.C.M."/>
            <person name="Besteiro S."/>
            <person name="Sicheritz-Ponten T."/>
            <person name="Noel C.J."/>
            <person name="Dacks J.B."/>
            <person name="Foster P.G."/>
            <person name="Simillion C."/>
            <person name="Van de Peer Y."/>
            <person name="Miranda-Saavedra D."/>
            <person name="Barton G.J."/>
            <person name="Westrop G.D."/>
            <person name="Mueller S."/>
            <person name="Dessi D."/>
            <person name="Fiori P.L."/>
            <person name="Ren Q."/>
            <person name="Paulsen I."/>
            <person name="Zhang H."/>
            <person name="Bastida-Corcuera F.D."/>
            <person name="Simoes-Barbosa A."/>
            <person name="Brown M.T."/>
            <person name="Hayes R.D."/>
            <person name="Mukherjee M."/>
            <person name="Okumura C.Y."/>
            <person name="Schneider R."/>
            <person name="Smith A.J."/>
            <person name="Vanacova S."/>
            <person name="Villalvazo M."/>
            <person name="Haas B.J."/>
            <person name="Pertea M."/>
            <person name="Feldblyum T.V."/>
            <person name="Utterback T.R."/>
            <person name="Shu C.L."/>
            <person name="Osoegawa K."/>
            <person name="de Jong P.J."/>
            <person name="Hrdy I."/>
            <person name="Horvathova L."/>
            <person name="Zubacova Z."/>
            <person name="Dolezal P."/>
            <person name="Malik S.B."/>
            <person name="Logsdon J.M. Jr."/>
            <person name="Henze K."/>
            <person name="Gupta A."/>
            <person name="Wang C.C."/>
            <person name="Dunne R.L."/>
            <person name="Upcroft J.A."/>
            <person name="Upcroft P."/>
            <person name="White O."/>
            <person name="Salzberg S.L."/>
            <person name="Tang P."/>
            <person name="Chiu C.-H."/>
            <person name="Lee Y.-S."/>
            <person name="Embley T.M."/>
            <person name="Coombs G.H."/>
            <person name="Mottram J.C."/>
            <person name="Tachezy J."/>
            <person name="Fraser-Liggett C.M."/>
            <person name="Johnson P.J."/>
        </authorList>
    </citation>
    <scope>NUCLEOTIDE SEQUENCE [LARGE SCALE GENOMIC DNA]</scope>
    <source>
        <strain evidence="7">G3</strain>
    </source>
</reference>
<evidence type="ECO:0000256" key="2">
    <source>
        <dbReference type="ARBA" id="ARBA00022527"/>
    </source>
</evidence>
<protein>
    <submittedName>
        <fullName evidence="7">PIKK family atypical protein kinase</fullName>
    </submittedName>
</protein>
<dbReference type="FunFam" id="1.10.1070.11:FF:000055">
    <property type="entry name" value="PIKK family atypical protein kinase"/>
    <property type="match status" value="1"/>
</dbReference>
<dbReference type="InterPro" id="IPR011989">
    <property type="entry name" value="ARM-like"/>
</dbReference>
<evidence type="ECO:0000259" key="5">
    <source>
        <dbReference type="PROSITE" id="PS50290"/>
    </source>
</evidence>
<evidence type="ECO:0000313" key="8">
    <source>
        <dbReference type="Proteomes" id="UP000001542"/>
    </source>
</evidence>
<dbReference type="InterPro" id="IPR016024">
    <property type="entry name" value="ARM-type_fold"/>
</dbReference>
<dbReference type="OrthoDB" id="10412595at2759"/>
<dbReference type="GO" id="GO:0000723">
    <property type="term" value="P:telomere maintenance"/>
    <property type="evidence" value="ECO:0000318"/>
    <property type="project" value="GO_Central"/>
</dbReference>
<dbReference type="Proteomes" id="UP000001542">
    <property type="component" value="Unassembled WGS sequence"/>
</dbReference>
<reference evidence="7" key="1">
    <citation type="submission" date="2006-10" db="EMBL/GenBank/DDBJ databases">
        <authorList>
            <person name="Amadeo P."/>
            <person name="Zhao Q."/>
            <person name="Wortman J."/>
            <person name="Fraser-Liggett C."/>
            <person name="Carlton J."/>
        </authorList>
    </citation>
    <scope>NUCLEOTIDE SEQUENCE</scope>
    <source>
        <strain evidence="7">G3</strain>
    </source>
</reference>
<dbReference type="SUPFAM" id="SSF48371">
    <property type="entry name" value="ARM repeat"/>
    <property type="match status" value="1"/>
</dbReference>
<dbReference type="VEuPathDB" id="TrichDB:TVAGG3_0528790"/>
<evidence type="ECO:0000313" key="7">
    <source>
        <dbReference type="EMBL" id="EAY23012.1"/>
    </source>
</evidence>
<keyword evidence="3" id="KW-0227">DNA damage</keyword>
<dbReference type="PROSITE" id="PS51190">
    <property type="entry name" value="FATC"/>
    <property type="match status" value="1"/>
</dbReference>
<proteinExistence type="predicted"/>
<dbReference type="SMR" id="A2D8Y6"/>
<dbReference type="Pfam" id="PF02260">
    <property type="entry name" value="FATC"/>
    <property type="match status" value="1"/>
</dbReference>
<dbReference type="SMART" id="SM01345">
    <property type="entry name" value="Rapamycin_bind"/>
    <property type="match status" value="1"/>
</dbReference>
<dbReference type="SMART" id="SM00146">
    <property type="entry name" value="PI3Kc"/>
    <property type="match status" value="1"/>
</dbReference>
<keyword evidence="2" id="KW-0723">Serine/threonine-protein kinase</keyword>
<dbReference type="KEGG" id="tva:5468571"/>
<evidence type="ECO:0000256" key="1">
    <source>
        <dbReference type="ARBA" id="ARBA00004123"/>
    </source>
</evidence>
<evidence type="ECO:0000259" key="6">
    <source>
        <dbReference type="PROSITE" id="PS51190"/>
    </source>
</evidence>
<dbReference type="GO" id="GO:0005634">
    <property type="term" value="C:nucleus"/>
    <property type="evidence" value="ECO:0000318"/>
    <property type="project" value="GO_Central"/>
</dbReference>
<keyword evidence="7" id="KW-0418">Kinase</keyword>
<dbReference type="Pfam" id="PF00454">
    <property type="entry name" value="PI3_PI4_kinase"/>
    <property type="match status" value="1"/>
</dbReference>
<feature type="domain" description="FATC" evidence="6">
    <location>
        <begin position="2106"/>
        <end position="2138"/>
    </location>
</feature>
<dbReference type="InterPro" id="IPR036940">
    <property type="entry name" value="PI3/4_kinase_cat_sf"/>
</dbReference>
<dbReference type="InterPro" id="IPR003151">
    <property type="entry name" value="PIK-rel_kinase_FAT"/>
</dbReference>
<evidence type="ECO:0000256" key="4">
    <source>
        <dbReference type="ARBA" id="ARBA00023242"/>
    </source>
</evidence>
<dbReference type="SMART" id="SM01343">
    <property type="entry name" value="FATC"/>
    <property type="match status" value="1"/>
</dbReference>
<keyword evidence="7" id="KW-0808">Transferase</keyword>
<dbReference type="eggNOG" id="KOG0891">
    <property type="taxonomic scope" value="Eukaryota"/>
</dbReference>
<dbReference type="GO" id="GO:0000077">
    <property type="term" value="P:DNA damage checkpoint signaling"/>
    <property type="evidence" value="ECO:0000318"/>
    <property type="project" value="GO_Central"/>
</dbReference>
<sequence>MFIANADDPVGQAVCALIEKAVPSNQSLKEEEFDYYVEDLQDQIITHFNYHRIQEVPEFIDSMLSTTMSGAKTDDKKRRYAAAVCLATLISLFPFDDLIPQFEPIIMQLLRPGFKRLVVVGAKVVGYLGGLTGQNRNHLIKILAEKNAALLSAPNQRPENLFTAAIILKEVATAAPEHIFVLTSQYFIKMIYCGLYSHDSNVRDICVDIVETLFTSQAASVGVFFLTDILEKMRYQSVERLSREKNDDDLISCFKLLQILLRQRPYIDPDLTARYLIPTCSRLVTSPNFEIMNYAIVTIMFLHESEIYVTDPYVIQTIMKQLFDVTLKYGKMIEPLFTKVIHTYPEYVRKELQQLIDWFGVFMTTLPKNASFILVFQLVVASIDVVTDQKQLSHLLELVNQLMSNSSMPTPIHMLLQSLNQHHPNWDRELHNYKKFLVRLIHEEMGGPYQRWEVTVISLNAIDQLNDLSYPDAVVLHSLVMALINSPDWQVRERVASSALHLFKNHIDKMPLETMMKLVDLAVYDSVRSVRKKSLFAFKPNVYKYLAQPEIIWKFSRLIYDESFGVRKHAIEILGALVPRTSASILRELLLTTLRQLPNKYNPIIPPHISDIFPELISASEPIIYLYADAIFQRFLKMLNERFSQTTFKDPSLVYMNSAQLRDIDGSLIKSLSHLNELCPDIVLSGPVINVLSKVLALPVHPWTKAHALKALRCIAQGEYDISFVWRDHFNLIESVIKIIRENASLKLVTLSLKLLGSISACSMPTMLNPSSRKNIFIFRSFFSGLNEFKNFFIKRYFTELLDILSEPMIDTKRETIAGVLTQLFVADPDSVANYLTPFFNVFLPMFPNTSISTLRKFFDYLTVIVKLAGRMISPHATSVFVAIENHWQQQLTVEGSHVISALIEATHGQCDSILHLVVPICFQLIRFKKQGHSELFRLLRAAADYTPSYLKTIIEGIAELAQSPETQDNVLDLCVKTLSFIVDQCDCSEHLATIKRCAMKVKANSAKYRERAINIVEAIDGRVEQDDDTTEVDDDFEKRPTPPVVDSVVAADIATWMQLPEELNDDSLAKWYRELETRLINIAPSPVVRALVPLNDFPGLLPSFSFTFAFLTTWQNLSRPQKGEITVLLNQIFKCESIPTWIAKQFTNLAEFSVLSEIDIRLDFAALIPFCENHQFYAKALFFLDYAPSTFPFTKLIHLNSICGRKLEARALAKRYSQDIDHNLWMELGEWDNAIACINKSLDPSRFIYPQVICKAATEDWDGILKLRDSFYDLPLHDKVDLAKYFMMAAVYMGEDETAEEFFQMSNGFTTDDQIMRAQMLIRNNKLDAALQAIRTGWRYLASSVSAIEKCNKNLLQDYSLQAQQLLELGEVIDCLKDPSEIENINNVWLGRLHLIQNSPDRQKELYKIRSLVPNLPHFDALMLDTISYYIWLGQRDVAIRLVDVFFPDENSPHAQYVQLELSGREEKINEMLELATTCNNQELSSRLLQLIGNIRMKSASKLDDFKKVSEHYLNANKSYEKIGNIFIIIAHAGGGIDAAKTGVVALGKSIKMKPVKQNLFANQLFGALVNFGQEKQVADAVAEAMNELSPQSLATIYSTAFHLLLNPSENIRDVAAQICFKLVSSHPQYVGFQLLMMESKHWDIDALEQMYDKMQMEYPVIFSHVSLIYKELLKMSNILYIVYQTSIEEANQLFKAGDNKGALDKLMAFLKLLNDPNKTVHDTQFFSGYATQLQKVLQEIQNKGKIEEEDFATLYNIRKSLQKRFQSLRVIRLSSISPRLEQQTNWELKLLGSHSLQKNGVKIGKFSHSVGNHEHGMHLTLIGTDGKRYNYQLRRNLKKVRSLATEQLVDALTPILDDIHHINHGSIIQLSGNLYLFEVPKGQASMYEMITVYEQSKGRIIDAEQASIKKWYNVDYSQLSVEDRVNALKNVRKYFEGNELSRAILVTSKDADAWAYRTSHFSSSLGAMSALAFMLGSVDHSPQQFLIDKITGNVTFSSFAGGSRKQSVPFRLTPQLSNALGRCQYSGPFSSYFTQTMKDIRKRAISLAPVLQFFIADPPFTKPKIPHSFMKQLGVEIPVEENQTQEEKEIDEEINDIYARLVGTDVSLETELQQLIESATDINNIAKMPPSWYPWW</sequence>
<dbReference type="Gene3D" id="1.25.10.10">
    <property type="entry name" value="Leucine-rich Repeat Variant"/>
    <property type="match status" value="3"/>
</dbReference>
<dbReference type="GO" id="GO:0004674">
    <property type="term" value="F:protein serine/threonine kinase activity"/>
    <property type="evidence" value="ECO:0000318"/>
    <property type="project" value="GO_Central"/>
</dbReference>
<dbReference type="InParanoid" id="A2D8Y6"/>
<comment type="subcellular location">
    <subcellularLocation>
        <location evidence="1">Nucleus</location>
    </subcellularLocation>
</comment>
<dbReference type="STRING" id="5722.A2D8Y6"/>
<dbReference type="Gene3D" id="1.10.1070.11">
    <property type="entry name" value="Phosphatidylinositol 3-/4-kinase, catalytic domain"/>
    <property type="match status" value="1"/>
</dbReference>
<dbReference type="Pfam" id="PF02259">
    <property type="entry name" value="FAT"/>
    <property type="match status" value="1"/>
</dbReference>
<dbReference type="FunFam" id="1.25.10.10:FF:001924">
    <property type="entry name" value="Non-specific serine/threonine protein kinase"/>
    <property type="match status" value="1"/>
</dbReference>
<dbReference type="PANTHER" id="PTHR11139:SF69">
    <property type="entry name" value="SERINE_THREONINE-PROTEIN KINASE ATR"/>
    <property type="match status" value="1"/>
</dbReference>
<dbReference type="GO" id="GO:0005694">
    <property type="term" value="C:chromosome"/>
    <property type="evidence" value="ECO:0000318"/>
    <property type="project" value="GO_Central"/>
</dbReference>
<dbReference type="InterPro" id="IPR003152">
    <property type="entry name" value="FATC_dom"/>
</dbReference>
<dbReference type="EMBL" id="DS113180">
    <property type="protein sequence ID" value="EAY23012.1"/>
    <property type="molecule type" value="Genomic_DNA"/>
</dbReference>
<accession>A2D8Y6</accession>
<dbReference type="RefSeq" id="XP_001583998.1">
    <property type="nucleotide sequence ID" value="XM_001583948.1"/>
</dbReference>